<dbReference type="EMBL" id="JACHXR010000007">
    <property type="protein sequence ID" value="MBB3231839.1"/>
    <property type="molecule type" value="Genomic_DNA"/>
</dbReference>
<protein>
    <recommendedName>
        <fullName evidence="1">Extensin-like C-terminal domain-containing protein</fullName>
    </recommendedName>
</protein>
<keyword evidence="3" id="KW-1185">Reference proteome</keyword>
<evidence type="ECO:0000313" key="3">
    <source>
        <dbReference type="Proteomes" id="UP000518892"/>
    </source>
</evidence>
<dbReference type="RefSeq" id="WP_183384311.1">
    <property type="nucleotide sequence ID" value="NZ_JACHXR010000007.1"/>
</dbReference>
<evidence type="ECO:0000259" key="1">
    <source>
        <dbReference type="Pfam" id="PF06904"/>
    </source>
</evidence>
<organism evidence="2 3">
    <name type="scientific">Halomonas stenophila</name>
    <dbReference type="NCBI Taxonomy" id="795312"/>
    <lineage>
        <taxon>Bacteria</taxon>
        <taxon>Pseudomonadati</taxon>
        <taxon>Pseudomonadota</taxon>
        <taxon>Gammaproteobacteria</taxon>
        <taxon>Oceanospirillales</taxon>
        <taxon>Halomonadaceae</taxon>
        <taxon>Halomonas</taxon>
    </lineage>
</organism>
<feature type="domain" description="Extensin-like C-terminal" evidence="1">
    <location>
        <begin position="59"/>
        <end position="233"/>
    </location>
</feature>
<accession>A0A7W5EUT3</accession>
<dbReference type="InterPro" id="IPR009683">
    <property type="entry name" value="Extensin-like_C"/>
</dbReference>
<sequence length="233" mass="25547">MRALLLGLVILGLLLGIGLDKGWWSVPPAWNPWAPLRVAAPVTPVTRWKLARLEDDPQACRAVLAAVPDAQLRYTVLADHTPVAGCPLTDVLRLHRAGVAFDDSFIASCPLAVSWLLYERHRLQPLAREVFDQPVVAVEHVGSFACRNIYGREQGRRSDHAAAAALDVSAFRLGDGRRVSVRRDWGDERPDGRFLRRAQRGACGLFGTVLGPDYNAAHAGHFHLGLRGTGVCR</sequence>
<reference evidence="2 3" key="1">
    <citation type="submission" date="2020-08" db="EMBL/GenBank/DDBJ databases">
        <title>Genomic Encyclopedia of Type Strains, Phase III (KMG-III): the genomes of soil and plant-associated and newly described type strains.</title>
        <authorList>
            <person name="Whitman W."/>
        </authorList>
    </citation>
    <scope>NUCLEOTIDE SEQUENCE [LARGE SCALE GENOMIC DNA]</scope>
    <source>
        <strain evidence="2 3">CECT 7744</strain>
    </source>
</reference>
<gene>
    <name evidence="2" type="ORF">FHR97_002698</name>
</gene>
<name>A0A7W5EUT3_9GAMM</name>
<dbReference type="Proteomes" id="UP000518892">
    <property type="component" value="Unassembled WGS sequence"/>
</dbReference>
<comment type="caution">
    <text evidence="2">The sequence shown here is derived from an EMBL/GenBank/DDBJ whole genome shotgun (WGS) entry which is preliminary data.</text>
</comment>
<dbReference type="Pfam" id="PF06904">
    <property type="entry name" value="Extensin-like_C"/>
    <property type="match status" value="1"/>
</dbReference>
<evidence type="ECO:0000313" key="2">
    <source>
        <dbReference type="EMBL" id="MBB3231839.1"/>
    </source>
</evidence>
<proteinExistence type="predicted"/>
<dbReference type="AlphaFoldDB" id="A0A7W5EUT3"/>